<proteinExistence type="predicted"/>
<feature type="compositionally biased region" description="Basic and acidic residues" evidence="1">
    <location>
        <begin position="251"/>
        <end position="267"/>
    </location>
</feature>
<evidence type="ECO:0000313" key="3">
    <source>
        <dbReference type="Proteomes" id="UP000320184"/>
    </source>
</evidence>
<feature type="region of interest" description="Disordered" evidence="1">
    <location>
        <begin position="108"/>
        <end position="356"/>
    </location>
</feature>
<evidence type="ECO:0000256" key="1">
    <source>
        <dbReference type="SAM" id="MobiDB-lite"/>
    </source>
</evidence>
<dbReference type="AlphaFoldDB" id="A0A538SQM1"/>
<feature type="compositionally biased region" description="Low complexity" evidence="1">
    <location>
        <begin position="344"/>
        <end position="356"/>
    </location>
</feature>
<feature type="compositionally biased region" description="Low complexity" evidence="1">
    <location>
        <begin position="203"/>
        <end position="213"/>
    </location>
</feature>
<feature type="compositionally biased region" description="Pro residues" evidence="1">
    <location>
        <begin position="327"/>
        <end position="343"/>
    </location>
</feature>
<protein>
    <submittedName>
        <fullName evidence="2">Uncharacterized protein</fullName>
    </submittedName>
</protein>
<feature type="compositionally biased region" description="Basic and acidic residues" evidence="1">
    <location>
        <begin position="156"/>
        <end position="196"/>
    </location>
</feature>
<dbReference type="Proteomes" id="UP000320184">
    <property type="component" value="Unassembled WGS sequence"/>
</dbReference>
<gene>
    <name evidence="2" type="ORF">E6K73_00985</name>
</gene>
<comment type="caution">
    <text evidence="2">The sequence shown here is derived from an EMBL/GenBank/DDBJ whole genome shotgun (WGS) entry which is preliminary data.</text>
</comment>
<organism evidence="2 3">
    <name type="scientific">Eiseniibacteriota bacterium</name>
    <dbReference type="NCBI Taxonomy" id="2212470"/>
    <lineage>
        <taxon>Bacteria</taxon>
        <taxon>Candidatus Eiseniibacteriota</taxon>
    </lineage>
</organism>
<feature type="compositionally biased region" description="Polar residues" evidence="1">
    <location>
        <begin position="310"/>
        <end position="323"/>
    </location>
</feature>
<name>A0A538SQM1_UNCEI</name>
<accession>A0A538SQM1</accession>
<reference evidence="2 3" key="1">
    <citation type="journal article" date="2019" name="Nat. Microbiol.">
        <title>Mediterranean grassland soil C-N compound turnover is dependent on rainfall and depth, and is mediated by genomically divergent microorganisms.</title>
        <authorList>
            <person name="Diamond S."/>
            <person name="Andeer P.F."/>
            <person name="Li Z."/>
            <person name="Crits-Christoph A."/>
            <person name="Burstein D."/>
            <person name="Anantharaman K."/>
            <person name="Lane K.R."/>
            <person name="Thomas B.C."/>
            <person name="Pan C."/>
            <person name="Northen T.R."/>
            <person name="Banfield J.F."/>
        </authorList>
    </citation>
    <scope>NUCLEOTIDE SEQUENCE [LARGE SCALE GENOMIC DNA]</scope>
    <source>
        <strain evidence="2">WS_3</strain>
    </source>
</reference>
<sequence length="429" mass="46027">MSPIGPEQAREWLEVQLELLAELRNTGARDPAFKQWRQSTLAVIQRIWPRQPKRLHRFRKIPFTPPSVRAEERESREIYEKALAEARRLLHLWISEIDLRGVLASGEGAGLPESQEPPARGPGEAARTGGTGHSPRAGSSARRPHAAAGDEPPTGLRHDRRDPSSAGRRETDGPSRRQPDPAGRREPHATSRREPHASGPGDRAAGQKAAARPARPPAKPSKPRLKDMLGLADWKIDQPLPPEGKPRGRASKTERPRQSGEPREGVARKPQIKVVRSAGATAPGNRGAQAARFPDSLGLVKFDDPPRSGATGSEATSGASPSTPALPVDPSPPDGAEFPPLPDAPTHSASDPAAAAKALGKVATSLESAGVPEDERVVVRASLLELAKHIENETTTLRMLMEAAVMVEHYPALGARAMPIIRPFLDGAV</sequence>
<dbReference type="EMBL" id="VBOT01000012">
    <property type="protein sequence ID" value="TMQ53671.1"/>
    <property type="molecule type" value="Genomic_DNA"/>
</dbReference>
<evidence type="ECO:0000313" key="2">
    <source>
        <dbReference type="EMBL" id="TMQ53671.1"/>
    </source>
</evidence>